<feature type="transmembrane region" description="Helical" evidence="1">
    <location>
        <begin position="180"/>
        <end position="204"/>
    </location>
</feature>
<dbReference type="Pfam" id="PF04087">
    <property type="entry name" value="DUF389"/>
    <property type="match status" value="1"/>
</dbReference>
<accession>A0ABD5RKE2</accession>
<feature type="transmembrane region" description="Helical" evidence="1">
    <location>
        <begin position="250"/>
        <end position="272"/>
    </location>
</feature>
<reference evidence="2 3" key="1">
    <citation type="journal article" date="2019" name="Int. J. Syst. Evol. Microbiol.">
        <title>The Global Catalogue of Microorganisms (GCM) 10K type strain sequencing project: providing services to taxonomists for standard genome sequencing and annotation.</title>
        <authorList>
            <consortium name="The Broad Institute Genomics Platform"/>
            <consortium name="The Broad Institute Genome Sequencing Center for Infectious Disease"/>
            <person name="Wu L."/>
            <person name="Ma J."/>
        </authorList>
    </citation>
    <scope>NUCLEOTIDE SEQUENCE [LARGE SCALE GENOMIC DNA]</scope>
    <source>
        <strain evidence="2 3">CGMCC 1.12543</strain>
    </source>
</reference>
<keyword evidence="3" id="KW-1185">Reference proteome</keyword>
<evidence type="ECO:0000313" key="2">
    <source>
        <dbReference type="EMBL" id="MFC5971013.1"/>
    </source>
</evidence>
<feature type="transmembrane region" description="Helical" evidence="1">
    <location>
        <begin position="118"/>
        <end position="141"/>
    </location>
</feature>
<name>A0ABD5RKE2_9EURY</name>
<proteinExistence type="predicted"/>
<dbReference type="NCBIfam" id="TIGR00341">
    <property type="entry name" value="TIGR00341 family protein"/>
    <property type="match status" value="1"/>
</dbReference>
<gene>
    <name evidence="2" type="ORF">ACFPYI_06665</name>
</gene>
<feature type="transmembrane region" description="Helical" evidence="1">
    <location>
        <begin position="324"/>
        <end position="342"/>
    </location>
</feature>
<keyword evidence="1" id="KW-1133">Transmembrane helix</keyword>
<sequence length="351" mass="36204">MTGALARDDIRIVQVFALSPESCDRVRELLDEDDLDYAVSGDPNGPEGPAIVSVPVPTRSVEHLQERLSGVGDDLYTVVLAPEAVLSSRFEEDPYDEVIGRNYHGVSRGELRSTAESLLPSFGIHVLLTVVSSIVAVSGVLLDSLAVLVGAMVIAPLIGPPMVAGVATAVDDTSLFRRSLIRQIGGVATGAVGSTVTAFALRFTGIPGPPLSALENISNYVEPSLLLVLVALGAGIAGAVGLSTDDTLDLVGVMIAAAVVPPLGVIGVAAAWGYPVAAVGAAAVVLVNVVAVNIAAILTLWWLGYHPAEWAALRRARSTLLVRVLVLAVVALTLAVVLGGLADGTLPGWWP</sequence>
<keyword evidence="1" id="KW-0472">Membrane</keyword>
<keyword evidence="1" id="KW-0812">Transmembrane</keyword>
<feature type="transmembrane region" description="Helical" evidence="1">
    <location>
        <begin position="224"/>
        <end position="243"/>
    </location>
</feature>
<comment type="caution">
    <text evidence="2">The sequence shown here is derived from an EMBL/GenBank/DDBJ whole genome shotgun (WGS) entry which is preliminary data.</text>
</comment>
<dbReference type="RefSeq" id="WP_247413927.1">
    <property type="nucleotide sequence ID" value="NZ_JALLGW010000001.1"/>
</dbReference>
<evidence type="ECO:0000313" key="3">
    <source>
        <dbReference type="Proteomes" id="UP001596099"/>
    </source>
</evidence>
<feature type="transmembrane region" description="Helical" evidence="1">
    <location>
        <begin position="147"/>
        <end position="168"/>
    </location>
</feature>
<feature type="transmembrane region" description="Helical" evidence="1">
    <location>
        <begin position="278"/>
        <end position="303"/>
    </location>
</feature>
<organism evidence="2 3">
    <name type="scientific">Halomarina salina</name>
    <dbReference type="NCBI Taxonomy" id="1872699"/>
    <lineage>
        <taxon>Archaea</taxon>
        <taxon>Methanobacteriati</taxon>
        <taxon>Methanobacteriota</taxon>
        <taxon>Stenosarchaea group</taxon>
        <taxon>Halobacteria</taxon>
        <taxon>Halobacteriales</taxon>
        <taxon>Natronomonadaceae</taxon>
        <taxon>Halomarina</taxon>
    </lineage>
</organism>
<dbReference type="Proteomes" id="UP001596099">
    <property type="component" value="Unassembled WGS sequence"/>
</dbReference>
<dbReference type="InterPro" id="IPR005240">
    <property type="entry name" value="DUF389"/>
</dbReference>
<dbReference type="PANTHER" id="PTHR20992:SF9">
    <property type="entry name" value="AT15442P-RELATED"/>
    <property type="match status" value="1"/>
</dbReference>
<dbReference type="EMBL" id="JBHSQH010000001">
    <property type="protein sequence ID" value="MFC5971013.1"/>
    <property type="molecule type" value="Genomic_DNA"/>
</dbReference>
<evidence type="ECO:0000256" key="1">
    <source>
        <dbReference type="SAM" id="Phobius"/>
    </source>
</evidence>
<protein>
    <submittedName>
        <fullName evidence="2">TIGR00341 family protein</fullName>
    </submittedName>
</protein>
<dbReference type="PANTHER" id="PTHR20992">
    <property type="entry name" value="AT15442P-RELATED"/>
    <property type="match status" value="1"/>
</dbReference>
<dbReference type="AlphaFoldDB" id="A0ABD5RKE2"/>